<organism evidence="1 2">
    <name type="scientific">Riccia sorocarpa</name>
    <dbReference type="NCBI Taxonomy" id="122646"/>
    <lineage>
        <taxon>Eukaryota</taxon>
        <taxon>Viridiplantae</taxon>
        <taxon>Streptophyta</taxon>
        <taxon>Embryophyta</taxon>
        <taxon>Marchantiophyta</taxon>
        <taxon>Marchantiopsida</taxon>
        <taxon>Marchantiidae</taxon>
        <taxon>Marchantiales</taxon>
        <taxon>Ricciaceae</taxon>
        <taxon>Riccia</taxon>
    </lineage>
</organism>
<gene>
    <name evidence="1" type="ORF">R1sor_004675</name>
</gene>
<keyword evidence="2" id="KW-1185">Reference proteome</keyword>
<reference evidence="1 2" key="1">
    <citation type="submission" date="2024-09" db="EMBL/GenBank/DDBJ databases">
        <title>Chromosome-scale assembly of Riccia sorocarpa.</title>
        <authorList>
            <person name="Paukszto L."/>
        </authorList>
    </citation>
    <scope>NUCLEOTIDE SEQUENCE [LARGE SCALE GENOMIC DNA]</scope>
    <source>
        <strain evidence="1">LP-2024</strain>
        <tissue evidence="1">Aerial parts of the thallus</tissue>
    </source>
</reference>
<dbReference type="AlphaFoldDB" id="A0ABD3HNU3"/>
<sequence>MDETKAAALRDSQVGTLSTVQCVSTHLRRLITEKDRFVPRLKDSSVCYLGNFALTTGSAIAVGELLPNSLGILIAKIDGNGPPTGNVLAFSSFVNQPNASLLLTPSQFTGHPELMHHEISIFLGKIPSSASCLPSPLSLI</sequence>
<evidence type="ECO:0000313" key="2">
    <source>
        <dbReference type="Proteomes" id="UP001633002"/>
    </source>
</evidence>
<name>A0ABD3HNU3_9MARC</name>
<dbReference type="Proteomes" id="UP001633002">
    <property type="component" value="Unassembled WGS sequence"/>
</dbReference>
<evidence type="ECO:0000313" key="1">
    <source>
        <dbReference type="EMBL" id="KAL3691024.1"/>
    </source>
</evidence>
<comment type="caution">
    <text evidence="1">The sequence shown here is derived from an EMBL/GenBank/DDBJ whole genome shotgun (WGS) entry which is preliminary data.</text>
</comment>
<accession>A0ABD3HNU3</accession>
<dbReference type="EMBL" id="JBJQOH010000003">
    <property type="protein sequence ID" value="KAL3691024.1"/>
    <property type="molecule type" value="Genomic_DNA"/>
</dbReference>
<proteinExistence type="predicted"/>
<protein>
    <submittedName>
        <fullName evidence="1">Uncharacterized protein</fullName>
    </submittedName>
</protein>